<dbReference type="FunFam" id="3.40.50.300:FF:000056">
    <property type="entry name" value="Cell division ATP-binding protein FtsE"/>
    <property type="match status" value="1"/>
</dbReference>
<dbReference type="GO" id="GO:0006865">
    <property type="term" value="P:amino acid transport"/>
    <property type="evidence" value="ECO:0007669"/>
    <property type="project" value="UniProtKB-KW"/>
</dbReference>
<evidence type="ECO:0000256" key="7">
    <source>
        <dbReference type="ARBA" id="ARBA00022840"/>
    </source>
</evidence>
<evidence type="ECO:0000259" key="11">
    <source>
        <dbReference type="PROSITE" id="PS50893"/>
    </source>
</evidence>
<keyword evidence="13" id="KW-1185">Reference proteome</keyword>
<evidence type="ECO:0000256" key="8">
    <source>
        <dbReference type="ARBA" id="ARBA00022967"/>
    </source>
</evidence>
<organism evidence="12 13">
    <name type="scientific">Treponema maltophilum ATCC 51939</name>
    <dbReference type="NCBI Taxonomy" id="1125699"/>
    <lineage>
        <taxon>Bacteria</taxon>
        <taxon>Pseudomonadati</taxon>
        <taxon>Spirochaetota</taxon>
        <taxon>Spirochaetia</taxon>
        <taxon>Spirochaetales</taxon>
        <taxon>Treponemataceae</taxon>
        <taxon>Treponema</taxon>
    </lineage>
</organism>
<dbReference type="PROSITE" id="PS50893">
    <property type="entry name" value="ABC_TRANSPORTER_2"/>
    <property type="match status" value="1"/>
</dbReference>
<dbReference type="InterPro" id="IPR045865">
    <property type="entry name" value="ACT-like_dom_sf"/>
</dbReference>
<feature type="domain" description="ABC transporter" evidence="11">
    <location>
        <begin position="3"/>
        <end position="242"/>
    </location>
</feature>
<dbReference type="InterPro" id="IPR003439">
    <property type="entry name" value="ABC_transporter-like_ATP-bd"/>
</dbReference>
<evidence type="ECO:0000256" key="1">
    <source>
        <dbReference type="ARBA" id="ARBA00002579"/>
    </source>
</evidence>
<dbReference type="GO" id="GO:0016887">
    <property type="term" value="F:ATP hydrolysis activity"/>
    <property type="evidence" value="ECO:0007669"/>
    <property type="project" value="InterPro"/>
</dbReference>
<evidence type="ECO:0000313" key="12">
    <source>
        <dbReference type="EMBL" id="EPF31447.1"/>
    </source>
</evidence>
<dbReference type="AlphaFoldDB" id="S3KGU7"/>
<dbReference type="PATRIC" id="fig|1125699.3.peg.1813"/>
<dbReference type="SUPFAM" id="SSF55021">
    <property type="entry name" value="ACT-like"/>
    <property type="match status" value="1"/>
</dbReference>
<evidence type="ECO:0000256" key="9">
    <source>
        <dbReference type="ARBA" id="ARBA00022970"/>
    </source>
</evidence>
<keyword evidence="6" id="KW-0547">Nucleotide-binding</keyword>
<name>S3KGU7_TREMA</name>
<dbReference type="GO" id="GO:0005524">
    <property type="term" value="F:ATP binding"/>
    <property type="evidence" value="ECO:0007669"/>
    <property type="project" value="UniProtKB-KW"/>
</dbReference>
<comment type="caution">
    <text evidence="12">The sequence shown here is derived from an EMBL/GenBank/DDBJ whole genome shotgun (WGS) entry which is preliminary data.</text>
</comment>
<dbReference type="Gene3D" id="3.40.50.300">
    <property type="entry name" value="P-loop containing nucleotide triphosphate hydrolases"/>
    <property type="match status" value="1"/>
</dbReference>
<dbReference type="PANTHER" id="PTHR43166:SF30">
    <property type="entry name" value="METHIONINE IMPORT ATP-BINDING PROTEIN METN"/>
    <property type="match status" value="1"/>
</dbReference>
<dbReference type="CDD" id="cd03258">
    <property type="entry name" value="ABC_MetN_methionine_transporter"/>
    <property type="match status" value="1"/>
</dbReference>
<dbReference type="Pfam" id="PF09383">
    <property type="entry name" value="NIL"/>
    <property type="match status" value="1"/>
</dbReference>
<evidence type="ECO:0000256" key="6">
    <source>
        <dbReference type="ARBA" id="ARBA00022741"/>
    </source>
</evidence>
<dbReference type="SUPFAM" id="SSF52540">
    <property type="entry name" value="P-loop containing nucleoside triphosphate hydrolases"/>
    <property type="match status" value="1"/>
</dbReference>
<keyword evidence="9" id="KW-0029">Amino-acid transport</keyword>
<dbReference type="eggNOG" id="COG1135">
    <property type="taxonomic scope" value="Bacteria"/>
</dbReference>
<dbReference type="HOGENOM" id="CLU_000604_1_3_12"/>
<proteinExistence type="inferred from homology"/>
<dbReference type="STRING" id="1125699.HMPREF9194_01793"/>
<gene>
    <name evidence="12" type="ORF">HMPREF9194_01793</name>
</gene>
<keyword evidence="5" id="KW-1003">Cell membrane</keyword>
<dbReference type="SMART" id="SM00930">
    <property type="entry name" value="NIL"/>
    <property type="match status" value="1"/>
</dbReference>
<keyword evidence="10" id="KW-0472">Membrane</keyword>
<evidence type="ECO:0000256" key="4">
    <source>
        <dbReference type="ARBA" id="ARBA00022448"/>
    </source>
</evidence>
<evidence type="ECO:0000256" key="3">
    <source>
        <dbReference type="ARBA" id="ARBA00020019"/>
    </source>
</evidence>
<evidence type="ECO:0000256" key="2">
    <source>
        <dbReference type="ARBA" id="ARBA00005417"/>
    </source>
</evidence>
<dbReference type="RefSeq" id="WP_016526056.1">
    <property type="nucleotide sequence ID" value="NZ_KE332518.1"/>
</dbReference>
<reference evidence="12 13" key="1">
    <citation type="submission" date="2013-04" db="EMBL/GenBank/DDBJ databases">
        <title>The Genome Sequence of Treponema maltophilum ATCC 51939.</title>
        <authorList>
            <consortium name="The Broad Institute Genomics Platform"/>
            <person name="Earl A."/>
            <person name="Ward D."/>
            <person name="Feldgarden M."/>
            <person name="Gevers D."/>
            <person name="Leonetti C."/>
            <person name="Blanton J.M."/>
            <person name="Dewhirst F.E."/>
            <person name="Izard J."/>
            <person name="Walker B."/>
            <person name="Young S."/>
            <person name="Zeng Q."/>
            <person name="Gargeya S."/>
            <person name="Fitzgerald M."/>
            <person name="Haas B."/>
            <person name="Abouelleil A."/>
            <person name="Allen A.W."/>
            <person name="Alvarado L."/>
            <person name="Arachchi H.M."/>
            <person name="Berlin A.M."/>
            <person name="Chapman S.B."/>
            <person name="Gainer-Dewar J."/>
            <person name="Goldberg J."/>
            <person name="Griggs A."/>
            <person name="Gujja S."/>
            <person name="Hansen M."/>
            <person name="Howarth C."/>
            <person name="Imamovic A."/>
            <person name="Ireland A."/>
            <person name="Larimer J."/>
            <person name="McCowan C."/>
            <person name="Murphy C."/>
            <person name="Pearson M."/>
            <person name="Poon T.W."/>
            <person name="Priest M."/>
            <person name="Roberts A."/>
            <person name="Saif S."/>
            <person name="Shea T."/>
            <person name="Sisk P."/>
            <person name="Sykes S."/>
            <person name="Wortman J."/>
            <person name="Nusbaum C."/>
            <person name="Birren B."/>
        </authorList>
    </citation>
    <scope>NUCLEOTIDE SEQUENCE [LARGE SCALE GENOMIC DNA]</scope>
    <source>
        <strain evidence="12 13">ATCC 51939</strain>
    </source>
</reference>
<dbReference type="EMBL" id="ATFF01000006">
    <property type="protein sequence ID" value="EPF31447.1"/>
    <property type="molecule type" value="Genomic_DNA"/>
</dbReference>
<protein>
    <recommendedName>
        <fullName evidence="3">Cell division ATP-binding protein FtsE</fullName>
    </recommendedName>
</protein>
<dbReference type="Pfam" id="PF00005">
    <property type="entry name" value="ABC_tran"/>
    <property type="match status" value="1"/>
</dbReference>
<keyword evidence="7" id="KW-0067">ATP-binding</keyword>
<keyword evidence="4" id="KW-0813">Transport</keyword>
<dbReference type="PROSITE" id="PS00211">
    <property type="entry name" value="ABC_TRANSPORTER_1"/>
    <property type="match status" value="1"/>
</dbReference>
<evidence type="ECO:0000256" key="5">
    <source>
        <dbReference type="ARBA" id="ARBA00022475"/>
    </source>
</evidence>
<dbReference type="InterPro" id="IPR027417">
    <property type="entry name" value="P-loop_NTPase"/>
</dbReference>
<dbReference type="InterPro" id="IPR041701">
    <property type="entry name" value="MetN_ABC"/>
</dbReference>
<dbReference type="InterPro" id="IPR050086">
    <property type="entry name" value="MetN_ABC_transporter-like"/>
</dbReference>
<dbReference type="SMART" id="SM00382">
    <property type="entry name" value="AAA"/>
    <property type="match status" value="1"/>
</dbReference>
<dbReference type="PANTHER" id="PTHR43166">
    <property type="entry name" value="AMINO ACID IMPORT ATP-BINDING PROTEIN"/>
    <property type="match status" value="1"/>
</dbReference>
<accession>S3KGU7</accession>
<evidence type="ECO:0000313" key="13">
    <source>
        <dbReference type="Proteomes" id="UP000014541"/>
    </source>
</evidence>
<dbReference type="InterPro" id="IPR018449">
    <property type="entry name" value="NIL_domain"/>
</dbReference>
<comment type="function">
    <text evidence="1">Part of the ABC transporter FtsEX involved in cellular division. Important for assembly or stability of the septal ring.</text>
</comment>
<sequence>MRICLDSVKKTYEAGSGRIDAVRDVSLVVPSDTVYGIIGKSGAGKSTLMRLISLLEKPDSGSVLYDDVRVDNLDKKALIERRRRIGMIFQNFNLFSSRTAGENIAYPLEIVGRSKHEIKKRTAELLELVGLEGREKAPVSTLSGGQKQRVAIARALANKPDILFCDEATSALDPQTTRSILLLIRSLQKQMNLTVVMITHQMEVVRDICEQVAVLDDGTVAESGTVTDIFTRPQSAVTKDFLSNLAVSDTAASYADADRAAPGEGDGFVRWSKDGGKYTLRFVGNTTGEPVLSRLSRLFDVEFNIRAGGIQHLTDKNIGTLITDISGSPAELEKALHWLQTQGVIVETEGTEKTARAVRGQKSGAQ</sequence>
<dbReference type="InterPro" id="IPR017871">
    <property type="entry name" value="ABC_transporter-like_CS"/>
</dbReference>
<comment type="similarity">
    <text evidence="2">Belongs to the ABC transporter superfamily.</text>
</comment>
<dbReference type="Gene3D" id="3.30.70.260">
    <property type="match status" value="1"/>
</dbReference>
<dbReference type="Proteomes" id="UP000014541">
    <property type="component" value="Unassembled WGS sequence"/>
</dbReference>
<dbReference type="GO" id="GO:0005886">
    <property type="term" value="C:plasma membrane"/>
    <property type="evidence" value="ECO:0007669"/>
    <property type="project" value="UniProtKB-ARBA"/>
</dbReference>
<evidence type="ECO:0000256" key="10">
    <source>
        <dbReference type="ARBA" id="ARBA00023136"/>
    </source>
</evidence>
<dbReference type="OrthoDB" id="9805538at2"/>
<dbReference type="InterPro" id="IPR003593">
    <property type="entry name" value="AAA+_ATPase"/>
</dbReference>
<keyword evidence="8" id="KW-1278">Translocase</keyword>